<evidence type="ECO:0000256" key="1">
    <source>
        <dbReference type="ARBA" id="ARBA00022723"/>
    </source>
</evidence>
<dbReference type="AlphaFoldDB" id="A0A814AX33"/>
<dbReference type="InterPro" id="IPR017907">
    <property type="entry name" value="Znf_RING_CS"/>
</dbReference>
<protein>
    <submittedName>
        <fullName evidence="8">Uncharacterized protein</fullName>
    </submittedName>
</protein>
<feature type="domain" description="Ubiquitin-like" evidence="6">
    <location>
        <begin position="309"/>
        <end position="364"/>
    </location>
</feature>
<feature type="region of interest" description="Disordered" evidence="5">
    <location>
        <begin position="451"/>
        <end position="474"/>
    </location>
</feature>
<keyword evidence="3" id="KW-0862">Zinc</keyword>
<dbReference type="InterPro" id="IPR001841">
    <property type="entry name" value="Znf_RING"/>
</dbReference>
<dbReference type="PROSITE" id="PS50053">
    <property type="entry name" value="UBIQUITIN_2"/>
    <property type="match status" value="1"/>
</dbReference>
<comment type="caution">
    <text evidence="8">The sequence shown here is derived from an EMBL/GenBank/DDBJ whole genome shotgun (WGS) entry which is preliminary data.</text>
</comment>
<gene>
    <name evidence="8" type="ORF">OXX778_LOCUS12349</name>
</gene>
<dbReference type="CDD" id="cd17039">
    <property type="entry name" value="Ubl_ubiquitin_like"/>
    <property type="match status" value="1"/>
</dbReference>
<dbReference type="Pfam" id="PF00240">
    <property type="entry name" value="ubiquitin"/>
    <property type="match status" value="1"/>
</dbReference>
<dbReference type="PANTHER" id="PTHR25462:SF291">
    <property type="entry name" value="E3 UBIQUITIN-PROTEIN LIGASE TRIM45"/>
    <property type="match status" value="1"/>
</dbReference>
<dbReference type="InterPro" id="IPR029071">
    <property type="entry name" value="Ubiquitin-like_domsf"/>
</dbReference>
<dbReference type="GO" id="GO:0008270">
    <property type="term" value="F:zinc ion binding"/>
    <property type="evidence" value="ECO:0007669"/>
    <property type="project" value="UniProtKB-KW"/>
</dbReference>
<dbReference type="SUPFAM" id="SSF57850">
    <property type="entry name" value="RING/U-box"/>
    <property type="match status" value="1"/>
</dbReference>
<dbReference type="PROSITE" id="PS00518">
    <property type="entry name" value="ZF_RING_1"/>
    <property type="match status" value="1"/>
</dbReference>
<evidence type="ECO:0000259" key="7">
    <source>
        <dbReference type="PROSITE" id="PS50089"/>
    </source>
</evidence>
<evidence type="ECO:0000256" key="2">
    <source>
        <dbReference type="ARBA" id="ARBA00022771"/>
    </source>
</evidence>
<sequence>MGGKHSAYSSVDRKNETERSRQSPIINDAFKAQFHSQFTDPYNTFNRRQSMVYNFNCLPPKPPRANAENVGGRMSQQPYTSSPIDERKNYRIQDTLNKQAQCPICYNLYDNPHVLPCQHTFCKKCIASLQTNIITKTIDCPICREKHVLQNGVESLTANYTMKKLIELESIATAERDKEEINSNESKAKCFGCQKYAFLKVCSDCSYMLCPDCVDNPDHDYIIESKINSKKYLSKAHRASVRIKPPTYEYARKHDLYSEHRSDEISRLKLTLLCHSSAVEEELEKNLDQNSNSEVFEDEFGKCKTFQKISISAYDRVITLKKIVERKFGILTKDQILVYKDQILKSDLKALSHYGLRQFSRIHIFDERDIKDSNDEEEDLYGIYQDTNLIQSNESVEEKASKKDDTCKVSNISQSTKSSSSSGQIDSSFEKTKPNRSKYYTDTRFRSSVKRMDSKRSSVYHNEPIQNGPYRNYYSQYPRSTSKYATMKSYRKLDELFDRQININNTNY</sequence>
<feature type="region of interest" description="Disordered" evidence="5">
    <location>
        <begin position="1"/>
        <end position="24"/>
    </location>
</feature>
<name>A0A814AX33_9BILA</name>
<reference evidence="8" key="1">
    <citation type="submission" date="2021-02" db="EMBL/GenBank/DDBJ databases">
        <authorList>
            <person name="Nowell W R."/>
        </authorList>
    </citation>
    <scope>NUCLEOTIDE SEQUENCE</scope>
    <source>
        <strain evidence="8">Ploen Becks lab</strain>
    </source>
</reference>
<evidence type="ECO:0000313" key="9">
    <source>
        <dbReference type="Proteomes" id="UP000663879"/>
    </source>
</evidence>
<evidence type="ECO:0000256" key="4">
    <source>
        <dbReference type="PROSITE-ProRule" id="PRU00175"/>
    </source>
</evidence>
<organism evidence="8 9">
    <name type="scientific">Brachionus calyciflorus</name>
    <dbReference type="NCBI Taxonomy" id="104777"/>
    <lineage>
        <taxon>Eukaryota</taxon>
        <taxon>Metazoa</taxon>
        <taxon>Spiralia</taxon>
        <taxon>Gnathifera</taxon>
        <taxon>Rotifera</taxon>
        <taxon>Eurotatoria</taxon>
        <taxon>Monogononta</taxon>
        <taxon>Pseudotrocha</taxon>
        <taxon>Ploima</taxon>
        <taxon>Brachionidae</taxon>
        <taxon>Brachionus</taxon>
    </lineage>
</organism>
<dbReference type="Gene3D" id="3.30.40.10">
    <property type="entry name" value="Zinc/RING finger domain, C3HC4 (zinc finger)"/>
    <property type="match status" value="1"/>
</dbReference>
<keyword evidence="1" id="KW-0479">Metal-binding</keyword>
<dbReference type="InterPro" id="IPR000626">
    <property type="entry name" value="Ubiquitin-like_dom"/>
</dbReference>
<keyword evidence="2 4" id="KW-0863">Zinc-finger</keyword>
<dbReference type="GO" id="GO:0061630">
    <property type="term" value="F:ubiquitin protein ligase activity"/>
    <property type="evidence" value="ECO:0007669"/>
    <property type="project" value="TreeGrafter"/>
</dbReference>
<feature type="compositionally biased region" description="Basic and acidic residues" evidence="5">
    <location>
        <begin position="428"/>
        <end position="437"/>
    </location>
</feature>
<evidence type="ECO:0000259" key="6">
    <source>
        <dbReference type="PROSITE" id="PS50053"/>
    </source>
</evidence>
<evidence type="ECO:0000256" key="5">
    <source>
        <dbReference type="SAM" id="MobiDB-lite"/>
    </source>
</evidence>
<feature type="region of interest" description="Disordered" evidence="5">
    <location>
        <begin position="394"/>
        <end position="437"/>
    </location>
</feature>
<feature type="compositionally biased region" description="Basic and acidic residues" evidence="5">
    <location>
        <begin position="11"/>
        <end position="21"/>
    </location>
</feature>
<dbReference type="Gene3D" id="3.10.20.90">
    <property type="entry name" value="Phosphatidylinositol 3-kinase Catalytic Subunit, Chain A, domain 1"/>
    <property type="match status" value="1"/>
</dbReference>
<dbReference type="PANTHER" id="PTHR25462">
    <property type="entry name" value="BONUS, ISOFORM C-RELATED"/>
    <property type="match status" value="1"/>
</dbReference>
<dbReference type="SUPFAM" id="SSF54236">
    <property type="entry name" value="Ubiquitin-like"/>
    <property type="match status" value="1"/>
</dbReference>
<evidence type="ECO:0000256" key="3">
    <source>
        <dbReference type="ARBA" id="ARBA00022833"/>
    </source>
</evidence>
<evidence type="ECO:0000313" key="8">
    <source>
        <dbReference type="EMBL" id="CAF0920262.1"/>
    </source>
</evidence>
<accession>A0A814AX33</accession>
<feature type="compositionally biased region" description="Basic and acidic residues" evidence="5">
    <location>
        <begin position="396"/>
        <end position="407"/>
    </location>
</feature>
<feature type="compositionally biased region" description="Low complexity" evidence="5">
    <location>
        <begin position="410"/>
        <end position="427"/>
    </location>
</feature>
<dbReference type="InterPro" id="IPR027370">
    <property type="entry name" value="Znf-RING_euk"/>
</dbReference>
<dbReference type="Pfam" id="PF13445">
    <property type="entry name" value="zf-RING_UBOX"/>
    <property type="match status" value="1"/>
</dbReference>
<keyword evidence="9" id="KW-1185">Reference proteome</keyword>
<dbReference type="InterPro" id="IPR013083">
    <property type="entry name" value="Znf_RING/FYVE/PHD"/>
</dbReference>
<dbReference type="InterPro" id="IPR047153">
    <property type="entry name" value="TRIM45/56/19-like"/>
</dbReference>
<dbReference type="Proteomes" id="UP000663879">
    <property type="component" value="Unassembled WGS sequence"/>
</dbReference>
<feature type="domain" description="RING-type" evidence="7">
    <location>
        <begin position="102"/>
        <end position="144"/>
    </location>
</feature>
<dbReference type="PROSITE" id="PS50089">
    <property type="entry name" value="ZF_RING_2"/>
    <property type="match status" value="1"/>
</dbReference>
<proteinExistence type="predicted"/>
<dbReference type="OrthoDB" id="6105938at2759"/>
<dbReference type="SMART" id="SM00184">
    <property type="entry name" value="RING"/>
    <property type="match status" value="1"/>
</dbReference>
<dbReference type="EMBL" id="CAJNOC010002224">
    <property type="protein sequence ID" value="CAF0920262.1"/>
    <property type="molecule type" value="Genomic_DNA"/>
</dbReference>